<dbReference type="Gene3D" id="3.20.20.80">
    <property type="entry name" value="Glycosidases"/>
    <property type="match status" value="1"/>
</dbReference>
<feature type="domain" description="F5/8 type C" evidence="6">
    <location>
        <begin position="1313"/>
        <end position="1433"/>
    </location>
</feature>
<dbReference type="SUPFAM" id="SSF49303">
    <property type="entry name" value="beta-Galactosidase/glucuronidase domain"/>
    <property type="match status" value="3"/>
</dbReference>
<dbReference type="Pfam" id="PF00754">
    <property type="entry name" value="F5_F8_type_C"/>
    <property type="match status" value="4"/>
</dbReference>
<evidence type="ECO:0000313" key="8">
    <source>
        <dbReference type="Proteomes" id="UP000593890"/>
    </source>
</evidence>
<dbReference type="InterPro" id="IPR017853">
    <property type="entry name" value="GH"/>
</dbReference>
<feature type="domain" description="F5/8 type C" evidence="6">
    <location>
        <begin position="1451"/>
        <end position="1592"/>
    </location>
</feature>
<keyword evidence="3" id="KW-0326">Glycosidase</keyword>
<dbReference type="SUPFAM" id="SSF51445">
    <property type="entry name" value="(Trans)glycosidases"/>
    <property type="match status" value="1"/>
</dbReference>
<evidence type="ECO:0000313" key="7">
    <source>
        <dbReference type="EMBL" id="BCI60689.1"/>
    </source>
</evidence>
<dbReference type="Gene3D" id="2.60.40.10">
    <property type="entry name" value="Immunoglobulins"/>
    <property type="match status" value="3"/>
</dbReference>
<dbReference type="InterPro" id="IPR006102">
    <property type="entry name" value="Ig-like_GH2"/>
</dbReference>
<evidence type="ECO:0000256" key="3">
    <source>
        <dbReference type="ARBA" id="ARBA00023295"/>
    </source>
</evidence>
<feature type="domain" description="F5/8 type C" evidence="6">
    <location>
        <begin position="231"/>
        <end position="327"/>
    </location>
</feature>
<dbReference type="InterPro" id="IPR043534">
    <property type="entry name" value="EBDG/EBM"/>
</dbReference>
<feature type="chain" id="PRO_5039542656" description="F5/8 type C domain-containing protein" evidence="5">
    <location>
        <begin position="27"/>
        <end position="1592"/>
    </location>
</feature>
<dbReference type="SUPFAM" id="SSF49785">
    <property type="entry name" value="Galactose-binding domain-like"/>
    <property type="match status" value="5"/>
</dbReference>
<dbReference type="Gene3D" id="2.60.120.260">
    <property type="entry name" value="Galactose-binding domain-like"/>
    <property type="match status" value="5"/>
</dbReference>
<dbReference type="PROSITE" id="PS50022">
    <property type="entry name" value="FA58C_3"/>
    <property type="match status" value="3"/>
</dbReference>
<evidence type="ECO:0000256" key="2">
    <source>
        <dbReference type="ARBA" id="ARBA00022801"/>
    </source>
</evidence>
<dbReference type="GO" id="GO:0004553">
    <property type="term" value="F:hydrolase activity, hydrolyzing O-glycosyl compounds"/>
    <property type="evidence" value="ECO:0007669"/>
    <property type="project" value="InterPro"/>
</dbReference>
<evidence type="ECO:0000256" key="1">
    <source>
        <dbReference type="ARBA" id="ARBA00007401"/>
    </source>
</evidence>
<dbReference type="Proteomes" id="UP000593890">
    <property type="component" value="Chromosome"/>
</dbReference>
<name>A0A7I8D5G4_9FIRM</name>
<dbReference type="InterPro" id="IPR036156">
    <property type="entry name" value="Beta-gal/glucu_dom_sf"/>
</dbReference>
<dbReference type="Pfam" id="PF00703">
    <property type="entry name" value="Glyco_hydro_2"/>
    <property type="match status" value="1"/>
</dbReference>
<dbReference type="InterPro" id="IPR000421">
    <property type="entry name" value="FA58C"/>
</dbReference>
<dbReference type="RefSeq" id="WP_215532840.1">
    <property type="nucleotide sequence ID" value="NZ_AP023321.1"/>
</dbReference>
<gene>
    <name evidence="7" type="ORF">C12CBH8_13280</name>
</gene>
<dbReference type="Pfam" id="PF02836">
    <property type="entry name" value="Glyco_hydro_2_C"/>
    <property type="match status" value="1"/>
</dbReference>
<dbReference type="InterPro" id="IPR006103">
    <property type="entry name" value="Glyco_hydro_2_cat"/>
</dbReference>
<proteinExistence type="inferred from homology"/>
<accession>A0A7I8D5G4</accession>
<evidence type="ECO:0000256" key="5">
    <source>
        <dbReference type="SAM" id="SignalP"/>
    </source>
</evidence>
<protein>
    <recommendedName>
        <fullName evidence="6">F5/8 type C domain-containing protein</fullName>
    </recommendedName>
</protein>
<dbReference type="EMBL" id="AP023321">
    <property type="protein sequence ID" value="BCI60689.1"/>
    <property type="molecule type" value="Genomic_DNA"/>
</dbReference>
<sequence length="1592" mass="178516">MNKRFAKRGVSLLLTMAMTMSLFTAAGPVISAEETQEENTVRNLALRRAAYQSSAVNFDQTAQLVTDGIVHDIADEDKMAYSVSNPYDNEARYGNPKELFDDDNSTRWISYHTSSWAQIQVPFSQKKVIKSYTLTTDVEGEGNNPKDWIIQGSNDGEHFVDLDTRTGESFGSGETRTFEMADQTEAYTYYRLNVTANNGSDRIHIAGWKLLDKNGEEAFPDYDENVNNFVSFWMSEGNQDEWVYVDLGAESQIQNVKVYWGSMYATKFDVQVSDDAEHWTTVAKDVEGQSDMQKVTFDPAQGRYVRLLCRESSGDAYIVREMEVYGTNDFSYEGEVDSMPEPEDDGTQVLAGGNWKLERATEVDAAANDEADAQNENDASDALGEKLSQAGYDDSTWLPAVVPGTVLTSYLEAGAVPDPNYGDQQTLVSDSYFKSNFWYRNHFTIPQERQGERVWLNFEAINWKAEVYFNGHRIGNIEGAFTRAKFDVTEYVNYGGENYLAVLIYKNRDPGFAQLTTDDGPGTMGGVFGNDGSIGEDAPTYGNSLGWDWMPAVRGRNIGIYNDVCISYSQDVQVVDPWMITDLDVENKDFSKADLTLKTEVTNSKDEAVTATVTGVIQPSGITVSQEVELASGETKEITFDNIVLEDPELWWPNTYGDQFLYTATVSASVDGIQSDAKDFKFGVREFTYTTEPSDDVDQNGYQNNKNLTIYCNGTRIVCRGGNWGTEDINLDVSDEQYDARMRLHHDANMNMIRNWGGMTNDPAFYEACDKYGILVWDDYMFPGCWLHHPTDEDMFLQNAVDKVKNYRSHPSIVMYCGGNEMYPETQEMADGLLEISNELDGTRYYVPNSAKAPVSGGGPYSAKDPKFYFNNTAVTLRTERGLPNIPVVESMKAMFPEENQWPKNEMWALHDFSDNWNADADGYMDQVKEQYGDYNSLEDFVTSAQMLGYENHKAIFEAAFNANSNGMLLWMSQAAWPTLIWQMYDYYYDVNGGYYGIKTGNQPINFIWNPTNNQMVLYNQTANDETLKAVVEVYDLYGNQLYANSFVKDMPFDSKENLMELTYPSDTSDLKFIKTYVENAQGEVVAEDFYWTNTEEYQDYTSLQELPQVDVSAGVTREADQDGSQVYTVRLENTSDTPAVMLRLKVMNSETGERVLPSFYSDNYFTMMPGEVKEVTIDFKESALEGGQAQIEVEGFNVNHDVLGEETQDYIVDVVSFEKDGVAVGNVSAGSYVASAEVSAVQDVDANVTMAVAVYNDGKLVDVTATPYELNLKAGEKQTIAADSVTVPETEDLSKVTVKAYLLDGDSAAPLKATKEIGYKEIELAKLPVRNMAIGGKATASSGDGPEQAFDGSTQSRWSSDYADDQWIQVELVKETTISSIEMVWEAAYGKEYNVQVSSDGKNWTTIHSVTDGQGGTDKFEFDPISVKFVRVNLIKRGTDWGFSLYEVAVYEDQASAKPNLALYSNVTASDFDENSNTGDFVTPDKVVDGDMSTRWATVQDKDDQWMLIDLKEVKSFSSMDISWEAAYGSQYRIEVSQDGETYTPLAEMTDGKGGLNRFNFDTVEARYVKIIMEKRGTGWGYSIYEVALYE</sequence>
<dbReference type="KEGG" id="sman:C12CBH8_13280"/>
<dbReference type="PANTHER" id="PTHR43536:SF1">
    <property type="entry name" value="MANNOSYLGLYCOPROTEIN ENDO-BETA-MANNOSIDASE"/>
    <property type="match status" value="1"/>
</dbReference>
<dbReference type="Pfam" id="PF22666">
    <property type="entry name" value="Glyco_hydro_2_N2"/>
    <property type="match status" value="1"/>
</dbReference>
<dbReference type="InterPro" id="IPR041351">
    <property type="entry name" value="Ig_GlcNase"/>
</dbReference>
<feature type="signal peptide" evidence="5">
    <location>
        <begin position="1"/>
        <end position="26"/>
    </location>
</feature>
<reference evidence="8" key="1">
    <citation type="submission" date="2020-07" db="EMBL/GenBank/DDBJ databases">
        <title>Complete genome sequencing of Clostridia bacterium strain 12CBH8.</title>
        <authorList>
            <person name="Sakamoto M."/>
            <person name="Murakami T."/>
            <person name="Mori H."/>
        </authorList>
    </citation>
    <scope>NUCLEOTIDE SEQUENCE [LARGE SCALE GENOMIC DNA]</scope>
    <source>
        <strain evidence="8">12CBH8</strain>
    </source>
</reference>
<dbReference type="InterPro" id="IPR054593">
    <property type="entry name" value="Beta-mannosidase-like_N2"/>
</dbReference>
<comment type="similarity">
    <text evidence="1">Belongs to the glycosyl hydrolase 2 family.</text>
</comment>
<keyword evidence="5" id="KW-0732">Signal</keyword>
<keyword evidence="8" id="KW-1185">Reference proteome</keyword>
<dbReference type="Pfam" id="PF18368">
    <property type="entry name" value="Ig_GlcNase"/>
    <property type="match status" value="1"/>
</dbReference>
<evidence type="ECO:0000256" key="4">
    <source>
        <dbReference type="SAM" id="MobiDB-lite"/>
    </source>
</evidence>
<dbReference type="InterPro" id="IPR008979">
    <property type="entry name" value="Galactose-bd-like_sf"/>
</dbReference>
<evidence type="ECO:0000259" key="6">
    <source>
        <dbReference type="PROSITE" id="PS50022"/>
    </source>
</evidence>
<organism evidence="7 8">
    <name type="scientific">Solibaculum mannosilyticum</name>
    <dbReference type="NCBI Taxonomy" id="2780922"/>
    <lineage>
        <taxon>Bacteria</taxon>
        <taxon>Bacillati</taxon>
        <taxon>Bacillota</taxon>
        <taxon>Clostridia</taxon>
        <taxon>Eubacteriales</taxon>
        <taxon>Oscillospiraceae</taxon>
        <taxon>Solibaculum</taxon>
    </lineage>
</organism>
<dbReference type="GO" id="GO:0005975">
    <property type="term" value="P:carbohydrate metabolic process"/>
    <property type="evidence" value="ECO:0007669"/>
    <property type="project" value="InterPro"/>
</dbReference>
<feature type="region of interest" description="Disordered" evidence="4">
    <location>
        <begin position="1338"/>
        <end position="1358"/>
    </location>
</feature>
<keyword evidence="2" id="KW-0378">Hydrolase</keyword>
<dbReference type="PANTHER" id="PTHR43536">
    <property type="entry name" value="MANNOSYLGLYCOPROTEIN ENDO-BETA-MANNOSIDASE"/>
    <property type="match status" value="1"/>
</dbReference>
<dbReference type="InterPro" id="IPR013783">
    <property type="entry name" value="Ig-like_fold"/>
</dbReference>